<feature type="transmembrane region" description="Helical" evidence="6">
    <location>
        <begin position="6"/>
        <end position="21"/>
    </location>
</feature>
<feature type="transmembrane region" description="Helical" evidence="6">
    <location>
        <begin position="87"/>
        <end position="106"/>
    </location>
</feature>
<protein>
    <recommendedName>
        <fullName evidence="6">WAT1-related protein</fullName>
    </recommendedName>
</protein>
<reference evidence="8" key="1">
    <citation type="submission" date="2012-05" db="EMBL/GenBank/DDBJ databases">
        <authorList>
            <person name="Krishnakumar V."/>
            <person name="Cheung F."/>
            <person name="Xiao Y."/>
            <person name="Chan A."/>
            <person name="Moskal W.A."/>
            <person name="Town C.D."/>
        </authorList>
    </citation>
    <scope>NUCLEOTIDE SEQUENCE</scope>
</reference>
<evidence type="ECO:0000256" key="6">
    <source>
        <dbReference type="RuleBase" id="RU363077"/>
    </source>
</evidence>
<dbReference type="InterPro" id="IPR000620">
    <property type="entry name" value="EamA_dom"/>
</dbReference>
<evidence type="ECO:0000259" key="7">
    <source>
        <dbReference type="Pfam" id="PF00892"/>
    </source>
</evidence>
<feature type="transmembrane region" description="Helical" evidence="6">
    <location>
        <begin position="118"/>
        <end position="137"/>
    </location>
</feature>
<feature type="transmembrane region" description="Helical" evidence="6">
    <location>
        <begin position="208"/>
        <end position="228"/>
    </location>
</feature>
<dbReference type="AlphaFoldDB" id="I3SXQ5"/>
<feature type="domain" description="EamA" evidence="7">
    <location>
        <begin position="88"/>
        <end position="226"/>
    </location>
</feature>
<dbReference type="SUPFAM" id="SSF103481">
    <property type="entry name" value="Multidrug resistance efflux transporter EmrE"/>
    <property type="match status" value="1"/>
</dbReference>
<evidence type="ECO:0000256" key="3">
    <source>
        <dbReference type="ARBA" id="ARBA00022692"/>
    </source>
</evidence>
<evidence type="ECO:0000256" key="4">
    <source>
        <dbReference type="ARBA" id="ARBA00022989"/>
    </source>
</evidence>
<proteinExistence type="evidence at transcript level"/>
<dbReference type="PANTHER" id="PTHR31218">
    <property type="entry name" value="WAT1-RELATED PROTEIN"/>
    <property type="match status" value="1"/>
</dbReference>
<dbReference type="GO" id="GO:0016020">
    <property type="term" value="C:membrane"/>
    <property type="evidence" value="ECO:0007669"/>
    <property type="project" value="UniProtKB-SubCell"/>
</dbReference>
<evidence type="ECO:0000256" key="2">
    <source>
        <dbReference type="ARBA" id="ARBA00007635"/>
    </source>
</evidence>
<dbReference type="EMBL" id="BT145253">
    <property type="protein sequence ID" value="AFK45047.1"/>
    <property type="molecule type" value="mRNA"/>
</dbReference>
<feature type="transmembrane region" description="Helical" evidence="6">
    <location>
        <begin position="157"/>
        <end position="176"/>
    </location>
</feature>
<keyword evidence="4 6" id="KW-1133">Transmembrane helix</keyword>
<keyword evidence="3 6" id="KW-0812">Transmembrane</keyword>
<feature type="transmembrane region" description="Helical" evidence="6">
    <location>
        <begin position="183"/>
        <end position="202"/>
    </location>
</feature>
<evidence type="ECO:0000313" key="8">
    <source>
        <dbReference type="EMBL" id="AFK45047.1"/>
    </source>
</evidence>
<dbReference type="InterPro" id="IPR037185">
    <property type="entry name" value="EmrE-like"/>
</dbReference>
<dbReference type="InterPro" id="IPR030184">
    <property type="entry name" value="WAT1-related"/>
</dbReference>
<dbReference type="GO" id="GO:0022857">
    <property type="term" value="F:transmembrane transporter activity"/>
    <property type="evidence" value="ECO:0007669"/>
    <property type="project" value="InterPro"/>
</dbReference>
<accession>I3SXQ5</accession>
<comment type="similarity">
    <text evidence="2 6">Belongs to the drug/metabolite transporter (DMT) superfamily. Plant drug/metabolite exporter (P-DME) (TC 2.A.7.4) family.</text>
</comment>
<sequence>MLAMVNLIIGITFIMATTFRLEKLNFGVPEGKAKVIGTCVGISGAMLMTFLKGVEINIFPSQINLLHPHRDQNKHMGQHHVDFSNKLLGVPSAIASCCSFSLWLIIQAQVNKEFPSHHSSSALMCTMGAIQSIVVALCFERDWNQWKLGYDIRLLTVAYSGIVASGLVVIMISYCVKMRGPLFASIFNPLQLLLVAIAAYLLLDEKLYLGSVLGAGLIVCGLYTVLWGKSKEMKKKTQLIPLENTKQPEVTEIAVMSMTIDHDKWVHSNQNQTSATWNVANDQ</sequence>
<dbReference type="Pfam" id="PF00892">
    <property type="entry name" value="EamA"/>
    <property type="match status" value="1"/>
</dbReference>
<comment type="subcellular location">
    <subcellularLocation>
        <location evidence="1 6">Membrane</location>
        <topology evidence="1 6">Multi-pass membrane protein</topology>
    </subcellularLocation>
</comment>
<name>I3SXQ5_LOTJA</name>
<keyword evidence="5 6" id="KW-0472">Membrane</keyword>
<evidence type="ECO:0000256" key="5">
    <source>
        <dbReference type="ARBA" id="ARBA00023136"/>
    </source>
</evidence>
<evidence type="ECO:0000256" key="1">
    <source>
        <dbReference type="ARBA" id="ARBA00004141"/>
    </source>
</evidence>
<organism evidence="8">
    <name type="scientific">Lotus japonicus</name>
    <name type="common">Lotus corniculatus var. japonicus</name>
    <dbReference type="NCBI Taxonomy" id="34305"/>
    <lineage>
        <taxon>Eukaryota</taxon>
        <taxon>Viridiplantae</taxon>
        <taxon>Streptophyta</taxon>
        <taxon>Embryophyta</taxon>
        <taxon>Tracheophyta</taxon>
        <taxon>Spermatophyta</taxon>
        <taxon>Magnoliopsida</taxon>
        <taxon>eudicotyledons</taxon>
        <taxon>Gunneridae</taxon>
        <taxon>Pentapetalae</taxon>
        <taxon>rosids</taxon>
        <taxon>fabids</taxon>
        <taxon>Fabales</taxon>
        <taxon>Fabaceae</taxon>
        <taxon>Papilionoideae</taxon>
        <taxon>50 kb inversion clade</taxon>
        <taxon>NPAAA clade</taxon>
        <taxon>Hologalegina</taxon>
        <taxon>robinioid clade</taxon>
        <taxon>Loteae</taxon>
        <taxon>Lotus</taxon>
    </lineage>
</organism>